<dbReference type="SUPFAM" id="SSF51197">
    <property type="entry name" value="Clavaminate synthase-like"/>
    <property type="match status" value="1"/>
</dbReference>
<dbReference type="InterPro" id="IPR051961">
    <property type="entry name" value="Fungal_Metabolite_Diox"/>
</dbReference>
<keyword evidence="2" id="KW-1185">Reference proteome</keyword>
<sequence length="317" mass="36097">MPAMKEPPAADAPRAITLTSSERAAGQLNHANLQRALEGLHQDGLLLLKQVVDIAHVDHLREVMSEETAEILKSNERGGIYNQGVQSNILQQMPLEREDCLFDDVYFNPYIIQIANAYLGTKPIWNFTTGNNALANTKGMRQPVHKDIMFEHPTCPFYFIANLPLTDFSPANGSTEFWLGSHAHTTSADQTARVEGNAGQRPGDPDCNVRPEVYERRREVQPPIQVVAEKGDMFIRDLRTFHAGMPNESDEDRIMVAVGYQAPWYPNWRQQLYLPHKHANFFMRHGGQPVEVRANMLEDKDLDQLWKNYDFNFRPSV</sequence>
<gene>
    <name evidence="1" type="ORF">AAFC00_003828</name>
</gene>
<comment type="caution">
    <text evidence="1">The sequence shown here is derived from an EMBL/GenBank/DDBJ whole genome shotgun (WGS) entry which is preliminary data.</text>
</comment>
<dbReference type="EMBL" id="JBFMKM010000008">
    <property type="protein sequence ID" value="KAL1304912.1"/>
    <property type="molecule type" value="Genomic_DNA"/>
</dbReference>
<accession>A0ABR3PFU9</accession>
<dbReference type="Gene3D" id="2.60.120.620">
    <property type="entry name" value="q2cbj1_9rhob like domain"/>
    <property type="match status" value="1"/>
</dbReference>
<proteinExistence type="predicted"/>
<evidence type="ECO:0000313" key="1">
    <source>
        <dbReference type="EMBL" id="KAL1304912.1"/>
    </source>
</evidence>
<dbReference type="InterPro" id="IPR008775">
    <property type="entry name" value="Phytyl_CoA_dOase-like"/>
</dbReference>
<protein>
    <recommendedName>
        <fullName evidence="3">Kanamycin B dioxygenase</fullName>
    </recommendedName>
</protein>
<reference evidence="1 2" key="1">
    <citation type="submission" date="2024-07" db="EMBL/GenBank/DDBJ databases">
        <title>Draft sequence of the Neodothiora populina.</title>
        <authorList>
            <person name="Drown D.D."/>
            <person name="Schuette U.S."/>
            <person name="Buechlein A.B."/>
            <person name="Rusch D.R."/>
            <person name="Winton L.W."/>
            <person name="Adams G.A."/>
        </authorList>
    </citation>
    <scope>NUCLEOTIDE SEQUENCE [LARGE SCALE GENOMIC DNA]</scope>
    <source>
        <strain evidence="1 2">CPC 39397</strain>
    </source>
</reference>
<evidence type="ECO:0008006" key="3">
    <source>
        <dbReference type="Google" id="ProtNLM"/>
    </source>
</evidence>
<dbReference type="Proteomes" id="UP001562354">
    <property type="component" value="Unassembled WGS sequence"/>
</dbReference>
<dbReference type="PANTHER" id="PTHR37563:SF2">
    <property type="entry name" value="PHYTANOYL-COA DIOXYGENASE FAMILY PROTEIN (AFU_ORTHOLOGUE AFUA_2G03330)"/>
    <property type="match status" value="1"/>
</dbReference>
<evidence type="ECO:0000313" key="2">
    <source>
        <dbReference type="Proteomes" id="UP001562354"/>
    </source>
</evidence>
<name>A0ABR3PFU9_9PEZI</name>
<organism evidence="1 2">
    <name type="scientific">Neodothiora populina</name>
    <dbReference type="NCBI Taxonomy" id="2781224"/>
    <lineage>
        <taxon>Eukaryota</taxon>
        <taxon>Fungi</taxon>
        <taxon>Dikarya</taxon>
        <taxon>Ascomycota</taxon>
        <taxon>Pezizomycotina</taxon>
        <taxon>Dothideomycetes</taxon>
        <taxon>Dothideomycetidae</taxon>
        <taxon>Dothideales</taxon>
        <taxon>Dothioraceae</taxon>
        <taxon>Neodothiora</taxon>
    </lineage>
</organism>
<dbReference type="RefSeq" id="XP_069201186.1">
    <property type="nucleotide sequence ID" value="XM_069343358.1"/>
</dbReference>
<dbReference type="PANTHER" id="PTHR37563">
    <property type="entry name" value="PHYTANOYL-COA DIOXYGENASE FAMILY PROTEIN (AFU_ORTHOLOGUE AFUA_2G03330)"/>
    <property type="match status" value="1"/>
</dbReference>
<dbReference type="Pfam" id="PF05721">
    <property type="entry name" value="PhyH"/>
    <property type="match status" value="1"/>
</dbReference>
<dbReference type="GeneID" id="95977528"/>